<dbReference type="SMART" id="SM00219">
    <property type="entry name" value="TyrKc"/>
    <property type="match status" value="1"/>
</dbReference>
<comment type="caution">
    <text evidence="7">The sequence shown here is derived from an EMBL/GenBank/DDBJ whole genome shotgun (WGS) entry which is preliminary data.</text>
</comment>
<dbReference type="InterPro" id="IPR008266">
    <property type="entry name" value="Tyr_kinase_AS"/>
</dbReference>
<evidence type="ECO:0000256" key="2">
    <source>
        <dbReference type="ARBA" id="ARBA00022741"/>
    </source>
</evidence>
<feature type="domain" description="Protein kinase" evidence="6">
    <location>
        <begin position="40"/>
        <end position="316"/>
    </location>
</feature>
<dbReference type="SUPFAM" id="SSF56112">
    <property type="entry name" value="Protein kinase-like (PK-like)"/>
    <property type="match status" value="1"/>
</dbReference>
<evidence type="ECO:0000256" key="1">
    <source>
        <dbReference type="ARBA" id="ARBA00022679"/>
    </source>
</evidence>
<name>A0AAD8IJA1_9APIA</name>
<dbReference type="InterPro" id="IPR017441">
    <property type="entry name" value="Protein_kinase_ATP_BS"/>
</dbReference>
<protein>
    <recommendedName>
        <fullName evidence="6">Protein kinase domain-containing protein</fullName>
    </recommendedName>
</protein>
<dbReference type="GO" id="GO:0005634">
    <property type="term" value="C:nucleus"/>
    <property type="evidence" value="ECO:0007669"/>
    <property type="project" value="TreeGrafter"/>
</dbReference>
<dbReference type="InterPro" id="IPR011009">
    <property type="entry name" value="Kinase-like_dom_sf"/>
</dbReference>
<keyword evidence="8" id="KW-1185">Reference proteome</keyword>
<reference evidence="7" key="1">
    <citation type="submission" date="2023-02" db="EMBL/GenBank/DDBJ databases">
        <title>Genome of toxic invasive species Heracleum sosnowskyi carries increased number of genes despite the absence of recent whole-genome duplications.</title>
        <authorList>
            <person name="Schelkunov M."/>
            <person name="Shtratnikova V."/>
            <person name="Makarenko M."/>
            <person name="Klepikova A."/>
            <person name="Omelchenko D."/>
            <person name="Novikova G."/>
            <person name="Obukhova E."/>
            <person name="Bogdanov V."/>
            <person name="Penin A."/>
            <person name="Logacheva M."/>
        </authorList>
    </citation>
    <scope>NUCLEOTIDE SEQUENCE</scope>
    <source>
        <strain evidence="7">Hsosn_3</strain>
        <tissue evidence="7">Leaf</tissue>
    </source>
</reference>
<dbReference type="GO" id="GO:0005524">
    <property type="term" value="F:ATP binding"/>
    <property type="evidence" value="ECO:0007669"/>
    <property type="project" value="UniProtKB-UniRule"/>
</dbReference>
<sequence length="328" mass="37263">MDEEEELFEMIDKSTMSEDSSTDSSSGSTVCVTNKFTDLLKKKEKIGSGGFGSVFRCLHILEEKDYAVKRIGLKNNTKKLDWYLGEVRAISSMEHKNVVRYHQSWTDLSCDGFSSDESDHSDSSDESEGSDLYLFIQMEFCPRTLKSRLKTNPTNSQQALLYLHDLLEGLAYIHKSGYLHRDLAKKNIFFGKDKNIKIGDFGLAKKMDDNMSCSHSPHSTTYGKGLHRAPELLENQPFSRKSDLYALGIVFLEMLLSPMKYDDHDTIRNILKIKEGKFPHWLENKFETAILKSLLAKSPNDRPTADELIHLISSKLCKLKEGNENANG</sequence>
<dbReference type="Proteomes" id="UP001237642">
    <property type="component" value="Unassembled WGS sequence"/>
</dbReference>
<dbReference type="PANTHER" id="PTHR11042">
    <property type="entry name" value="EUKARYOTIC TRANSLATION INITIATION FACTOR 2-ALPHA KINASE EIF2-ALPHA KINASE -RELATED"/>
    <property type="match status" value="1"/>
</dbReference>
<dbReference type="Pfam" id="PF00069">
    <property type="entry name" value="Pkinase"/>
    <property type="match status" value="1"/>
</dbReference>
<dbReference type="GO" id="GO:0004713">
    <property type="term" value="F:protein tyrosine kinase activity"/>
    <property type="evidence" value="ECO:0007669"/>
    <property type="project" value="InterPro"/>
</dbReference>
<proteinExistence type="predicted"/>
<reference evidence="7" key="2">
    <citation type="submission" date="2023-05" db="EMBL/GenBank/DDBJ databases">
        <authorList>
            <person name="Schelkunov M.I."/>
        </authorList>
    </citation>
    <scope>NUCLEOTIDE SEQUENCE</scope>
    <source>
        <strain evidence="7">Hsosn_3</strain>
        <tissue evidence="7">Leaf</tissue>
    </source>
</reference>
<accession>A0AAD8IJA1</accession>
<gene>
    <name evidence="7" type="ORF">POM88_014943</name>
</gene>
<keyword evidence="1" id="KW-0808">Transferase</keyword>
<organism evidence="7 8">
    <name type="scientific">Heracleum sosnowskyi</name>
    <dbReference type="NCBI Taxonomy" id="360622"/>
    <lineage>
        <taxon>Eukaryota</taxon>
        <taxon>Viridiplantae</taxon>
        <taxon>Streptophyta</taxon>
        <taxon>Embryophyta</taxon>
        <taxon>Tracheophyta</taxon>
        <taxon>Spermatophyta</taxon>
        <taxon>Magnoliopsida</taxon>
        <taxon>eudicotyledons</taxon>
        <taxon>Gunneridae</taxon>
        <taxon>Pentapetalae</taxon>
        <taxon>asterids</taxon>
        <taxon>campanulids</taxon>
        <taxon>Apiales</taxon>
        <taxon>Apiaceae</taxon>
        <taxon>Apioideae</taxon>
        <taxon>apioid superclade</taxon>
        <taxon>Tordylieae</taxon>
        <taxon>Tordyliinae</taxon>
        <taxon>Heracleum</taxon>
    </lineage>
</organism>
<evidence type="ECO:0000313" key="7">
    <source>
        <dbReference type="EMBL" id="KAK1386765.1"/>
    </source>
</evidence>
<dbReference type="InterPro" id="IPR050339">
    <property type="entry name" value="CC_SR_Kinase"/>
</dbReference>
<dbReference type="PROSITE" id="PS00107">
    <property type="entry name" value="PROTEIN_KINASE_ATP"/>
    <property type="match status" value="1"/>
</dbReference>
<dbReference type="Gene3D" id="1.10.510.10">
    <property type="entry name" value="Transferase(Phosphotransferase) domain 1"/>
    <property type="match status" value="1"/>
</dbReference>
<dbReference type="PROSITE" id="PS00109">
    <property type="entry name" value="PROTEIN_KINASE_TYR"/>
    <property type="match status" value="1"/>
</dbReference>
<keyword evidence="2 5" id="KW-0547">Nucleotide-binding</keyword>
<evidence type="ECO:0000256" key="4">
    <source>
        <dbReference type="ARBA" id="ARBA00022840"/>
    </source>
</evidence>
<dbReference type="InterPro" id="IPR020635">
    <property type="entry name" value="Tyr_kinase_cat_dom"/>
</dbReference>
<evidence type="ECO:0000256" key="5">
    <source>
        <dbReference type="PROSITE-ProRule" id="PRU10141"/>
    </source>
</evidence>
<evidence type="ECO:0000259" key="6">
    <source>
        <dbReference type="PROSITE" id="PS50011"/>
    </source>
</evidence>
<keyword evidence="4 5" id="KW-0067">ATP-binding</keyword>
<feature type="binding site" evidence="5">
    <location>
        <position position="69"/>
    </location>
    <ligand>
        <name>ATP</name>
        <dbReference type="ChEBI" id="CHEBI:30616"/>
    </ligand>
</feature>
<keyword evidence="3" id="KW-0418">Kinase</keyword>
<dbReference type="PROSITE" id="PS50011">
    <property type="entry name" value="PROTEIN_KINASE_DOM"/>
    <property type="match status" value="1"/>
</dbReference>
<evidence type="ECO:0000256" key="3">
    <source>
        <dbReference type="ARBA" id="ARBA00022777"/>
    </source>
</evidence>
<dbReference type="GO" id="GO:0005737">
    <property type="term" value="C:cytoplasm"/>
    <property type="evidence" value="ECO:0007669"/>
    <property type="project" value="TreeGrafter"/>
</dbReference>
<dbReference type="EMBL" id="JAUIZM010000004">
    <property type="protein sequence ID" value="KAK1386765.1"/>
    <property type="molecule type" value="Genomic_DNA"/>
</dbReference>
<dbReference type="Gene3D" id="3.30.200.20">
    <property type="entry name" value="Phosphorylase Kinase, domain 1"/>
    <property type="match status" value="1"/>
</dbReference>
<dbReference type="AlphaFoldDB" id="A0AAD8IJA1"/>
<dbReference type="InterPro" id="IPR000719">
    <property type="entry name" value="Prot_kinase_dom"/>
</dbReference>
<evidence type="ECO:0000313" key="8">
    <source>
        <dbReference type="Proteomes" id="UP001237642"/>
    </source>
</evidence>